<dbReference type="EC" id="2.4.99.12" evidence="2 9"/>
<dbReference type="HOGENOM" id="CLU_036146_2_0_6"/>
<keyword evidence="9" id="KW-1003">Cell membrane</keyword>
<protein>
    <recommendedName>
        <fullName evidence="3 9">3-deoxy-D-manno-octulosonic acid transferase</fullName>
        <shortName evidence="9">Kdo transferase</shortName>
        <ecNumber evidence="2 9">2.4.99.12</ecNumber>
    </recommendedName>
    <alternativeName>
        <fullName evidence="5 9">Lipid IV(A) 3-deoxy-D-manno-octulosonic acid transferase</fullName>
    </alternativeName>
</protein>
<comment type="pathway">
    <text evidence="1 9">Bacterial outer membrane biogenesis; LPS core biosynthesis.</text>
</comment>
<dbReference type="eggNOG" id="COG1519">
    <property type="taxonomic scope" value="Bacteria"/>
</dbReference>
<feature type="domain" description="3-deoxy-D-manno-octulosonic-acid transferase N-terminal" evidence="10">
    <location>
        <begin position="62"/>
        <end position="239"/>
    </location>
</feature>
<evidence type="ECO:0000256" key="8">
    <source>
        <dbReference type="PIRSR" id="PIRSR639901-2"/>
    </source>
</evidence>
<keyword evidence="4 9" id="KW-0808">Transferase</keyword>
<evidence type="ECO:0000256" key="9">
    <source>
        <dbReference type="RuleBase" id="RU365103"/>
    </source>
</evidence>
<evidence type="ECO:0000256" key="7">
    <source>
        <dbReference type="PIRSR" id="PIRSR639901-1"/>
    </source>
</evidence>
<feature type="transmembrane region" description="Helical" evidence="9">
    <location>
        <begin position="20"/>
        <end position="41"/>
    </location>
</feature>
<evidence type="ECO:0000256" key="4">
    <source>
        <dbReference type="ARBA" id="ARBA00022679"/>
    </source>
</evidence>
<evidence type="ECO:0000259" key="10">
    <source>
        <dbReference type="Pfam" id="PF04413"/>
    </source>
</evidence>
<dbReference type="UniPathway" id="UPA00958"/>
<dbReference type="Gene3D" id="3.40.50.2000">
    <property type="entry name" value="Glycogen Phosphorylase B"/>
    <property type="match status" value="1"/>
</dbReference>
<name>W0DTL2_9GAMM</name>
<gene>
    <name evidence="11" type="ORF">THIAE_08385</name>
</gene>
<dbReference type="GO" id="GO:0005886">
    <property type="term" value="C:plasma membrane"/>
    <property type="evidence" value="ECO:0007669"/>
    <property type="project" value="UniProtKB-SubCell"/>
</dbReference>
<dbReference type="InterPro" id="IPR039901">
    <property type="entry name" value="Kdotransferase"/>
</dbReference>
<dbReference type="SUPFAM" id="SSF53756">
    <property type="entry name" value="UDP-Glycosyltransferase/glycogen phosphorylase"/>
    <property type="match status" value="1"/>
</dbReference>
<dbReference type="FunCoup" id="W0DTL2">
    <property type="interactions" value="224"/>
</dbReference>
<feature type="active site" description="Proton acceptor" evidence="7">
    <location>
        <position position="87"/>
    </location>
</feature>
<evidence type="ECO:0000256" key="5">
    <source>
        <dbReference type="ARBA" id="ARBA00031445"/>
    </source>
</evidence>
<dbReference type="PANTHER" id="PTHR42755:SF1">
    <property type="entry name" value="3-DEOXY-D-MANNO-OCTULOSONIC ACID TRANSFERASE, MITOCHONDRIAL-RELATED"/>
    <property type="match status" value="1"/>
</dbReference>
<comment type="similarity">
    <text evidence="9">Belongs to the glycosyltransferase group 1 family.</text>
</comment>
<dbReference type="OrthoDB" id="9789797at2"/>
<dbReference type="RefSeq" id="WP_006460767.1">
    <property type="nucleotide sequence ID" value="NZ_CP007030.1"/>
</dbReference>
<accession>W0DTL2</accession>
<evidence type="ECO:0000313" key="12">
    <source>
        <dbReference type="Proteomes" id="UP000005380"/>
    </source>
</evidence>
<keyword evidence="9" id="KW-1133">Transmembrane helix</keyword>
<comment type="subcellular location">
    <subcellularLocation>
        <location evidence="9">Cell membrane</location>
    </subcellularLocation>
</comment>
<dbReference type="PANTHER" id="PTHR42755">
    <property type="entry name" value="3-DEOXY-MANNO-OCTULOSONATE CYTIDYLYLTRANSFERASE"/>
    <property type="match status" value="1"/>
</dbReference>
<dbReference type="Gene3D" id="3.40.50.11720">
    <property type="entry name" value="3-Deoxy-D-manno-octulosonic-acid transferase, N-terminal domain"/>
    <property type="match status" value="1"/>
</dbReference>
<dbReference type="InterPro" id="IPR038107">
    <property type="entry name" value="Glycos_transf_N_sf"/>
</dbReference>
<keyword evidence="9" id="KW-0812">Transmembrane</keyword>
<dbReference type="EMBL" id="CP007030">
    <property type="protein sequence ID" value="AHF01772.1"/>
    <property type="molecule type" value="Genomic_DNA"/>
</dbReference>
<comment type="catalytic activity">
    <reaction evidence="6 9">
        <text>lipid IVA (E. coli) + CMP-3-deoxy-beta-D-manno-octulosonate = alpha-Kdo-(2-&gt;6)-lipid IVA (E. coli) + CMP + H(+)</text>
        <dbReference type="Rhea" id="RHEA:28066"/>
        <dbReference type="ChEBI" id="CHEBI:15378"/>
        <dbReference type="ChEBI" id="CHEBI:58603"/>
        <dbReference type="ChEBI" id="CHEBI:60364"/>
        <dbReference type="ChEBI" id="CHEBI:60377"/>
        <dbReference type="ChEBI" id="CHEBI:85987"/>
        <dbReference type="EC" id="2.4.99.12"/>
    </reaction>
</comment>
<dbReference type="AlphaFoldDB" id="W0DTL2"/>
<dbReference type="InParanoid" id="W0DTL2"/>
<evidence type="ECO:0000256" key="3">
    <source>
        <dbReference type="ARBA" id="ARBA00019077"/>
    </source>
</evidence>
<dbReference type="STRING" id="717772.THIAE_08385"/>
<dbReference type="InterPro" id="IPR007507">
    <property type="entry name" value="Glycos_transf_N"/>
</dbReference>
<dbReference type="Pfam" id="PF04413">
    <property type="entry name" value="Glycos_transf_N"/>
    <property type="match status" value="1"/>
</dbReference>
<feature type="site" description="Transition state stabilizer" evidence="8">
    <location>
        <position position="157"/>
    </location>
</feature>
<dbReference type="Proteomes" id="UP000005380">
    <property type="component" value="Chromosome"/>
</dbReference>
<reference evidence="11 12" key="1">
    <citation type="submission" date="2013-12" db="EMBL/GenBank/DDBJ databases">
        <authorList>
            <consortium name="DOE Joint Genome Institute"/>
            <person name="Kappler U."/>
            <person name="Huntemann M."/>
            <person name="Han J."/>
            <person name="Chen A."/>
            <person name="Kyrpides N."/>
            <person name="Mavromatis K."/>
            <person name="Markowitz V."/>
            <person name="Palaniappan K."/>
            <person name="Ivanova N."/>
            <person name="Schaumberg A."/>
            <person name="Pati A."/>
            <person name="Liolios K."/>
            <person name="Nordberg H.P."/>
            <person name="Cantor M.N."/>
            <person name="Hua S.X."/>
            <person name="Woyke T."/>
        </authorList>
    </citation>
    <scope>NUCLEOTIDE SEQUENCE [LARGE SCALE GENOMIC DNA]</scope>
    <source>
        <strain evidence="12">AL2</strain>
    </source>
</reference>
<evidence type="ECO:0000313" key="11">
    <source>
        <dbReference type="EMBL" id="AHF01772.1"/>
    </source>
</evidence>
<proteinExistence type="inferred from homology"/>
<keyword evidence="9" id="KW-0472">Membrane</keyword>
<keyword evidence="12" id="KW-1185">Reference proteome</keyword>
<feature type="site" description="Transition state stabilizer" evidence="8">
    <location>
        <position position="236"/>
    </location>
</feature>
<dbReference type="GO" id="GO:0009244">
    <property type="term" value="P:lipopolysaccharide core region biosynthetic process"/>
    <property type="evidence" value="ECO:0007669"/>
    <property type="project" value="UniProtKB-UniRule"/>
</dbReference>
<evidence type="ECO:0000256" key="1">
    <source>
        <dbReference type="ARBA" id="ARBA00004713"/>
    </source>
</evidence>
<organism evidence="11 12">
    <name type="scientific">Thiomicrospira aerophila AL3</name>
    <dbReference type="NCBI Taxonomy" id="717772"/>
    <lineage>
        <taxon>Bacteria</taxon>
        <taxon>Pseudomonadati</taxon>
        <taxon>Pseudomonadota</taxon>
        <taxon>Gammaproteobacteria</taxon>
        <taxon>Thiotrichales</taxon>
        <taxon>Piscirickettsiaceae</taxon>
        <taxon>Thiomicrospira</taxon>
    </lineage>
</organism>
<dbReference type="GO" id="GO:0009245">
    <property type="term" value="P:lipid A biosynthetic process"/>
    <property type="evidence" value="ECO:0007669"/>
    <property type="project" value="TreeGrafter"/>
</dbReference>
<dbReference type="KEGG" id="tao:THIAE_08385"/>
<evidence type="ECO:0000256" key="2">
    <source>
        <dbReference type="ARBA" id="ARBA00012621"/>
    </source>
</evidence>
<sequence length="455" mass="51271">MTSTAKQPKSVSQQAWLGRFALTVYRALLYLILPLVALAAWRRCRKVRNPTLSAKLSPSTCWRTRFGHTPTTIPTGGIWIHAVSVGETRSIFPLLEHLHQQHPTLPITLTSGSTQGALQALEFSPVPIYHQMIPYDYPFAVKRFLKRLQPKLVLMVETEIWPNLYQACSQQQIPLMLINARLKAGSFTAYQRWAKPLMQQALAQPQLIAAQFEADRTRFIALGAPPERVKTLGNLKFDIHLPDNIQQQASKWRAQLAQPERFIWVAASTHHDEEQLMLAAHQQLLQQHPDALLILVPRHADRFNAVAGLLTRYSQQHPDIRWQQRSQASNSALDCQVYLADTMGELLLWFAASNAAFIGGSMVNFGGHNILEPAALAKPVLSGPYYQNLTSLYDSFIADKGLQVCPSPTELAQTLIQLADSPEQQDYWGQQALHALHNQTGSLARHYEQIRCYLS</sequence>
<keyword evidence="9" id="KW-0448">Lipopolysaccharide biosynthesis</keyword>
<comment type="function">
    <text evidence="9">Involved in lipopolysaccharide (LPS) biosynthesis. Catalyzes the transfer of 3-deoxy-D-manno-octulosonate (Kdo) residue(s) from CMP-Kdo to lipid IV(A), the tetraacyldisaccharide-1,4'-bisphosphate precursor of lipid A.</text>
</comment>
<dbReference type="GO" id="GO:0043842">
    <property type="term" value="F:Kdo transferase activity"/>
    <property type="evidence" value="ECO:0007669"/>
    <property type="project" value="UniProtKB-EC"/>
</dbReference>
<evidence type="ECO:0000256" key="6">
    <source>
        <dbReference type="ARBA" id="ARBA00049183"/>
    </source>
</evidence>